<dbReference type="STRING" id="29170.A0A368GYA9"/>
<sequence>MTLDCAKIYIFLIAELHVDGGQPQETFAQYIEEPRRRAEEAERRLQEQAHAGAAFLSEQAQNAAAYAQDAAQRFNDQLPPLDQRGYPPAGMMNQFNQQKMPSPPLRKISREDEEALRLWELERERLEAERLAKLQDREVGGEESELTSTGMLPASHISYPSRSTQEGELYSNRRPPNAFPTPNQRNGLERKLLTEIGQIAEASPAVKRESYRDSDLTDYDISDFHGTEHGFDNFGTAPAADVHFVQGGQHPRAAPMVPAPIGSVDRNTTGDSDDYVKVQADPIYDMPPRNEKGMSPEEAKQLQDLYKEYDFGIDIGPEGQTAQQFPTNTQFSPPVIVQSKDAQQGAPSPSARELLDEAERNVHRVHIKLLPQSQKELIDGGTFAFGGPEQVPPPGQAFHIAVGAEILKIISITFESIFWNFPSTPCEKNELFQDDGREDPKNVVNAEMYVSDALEYLGNQEESPAPAGAFVIEEEMLSSQGSLRRPEQQVRLPSGDPTSHQVKTMEVFERVEHDEHDDITYAPEIQSVEIPPDQMSENSENLQEYFDRAAAEGALGNHYPSIVLYIVIVDFNVPLLTYEFCTKLGVVSKKIADSFAEANRLRDMKPITAQQAAMAKAPHIASATGRAQSASSLASGRSARSSSDGYPKVCWLYK</sequence>
<dbReference type="OrthoDB" id="5855668at2759"/>
<name>A0A368GYA9_ANCCA</name>
<evidence type="ECO:0000256" key="1">
    <source>
        <dbReference type="SAM" id="MobiDB-lite"/>
    </source>
</evidence>
<gene>
    <name evidence="2" type="ORF">ANCCAN_04603</name>
</gene>
<organism evidence="2 3">
    <name type="scientific">Ancylostoma caninum</name>
    <name type="common">Dog hookworm</name>
    <dbReference type="NCBI Taxonomy" id="29170"/>
    <lineage>
        <taxon>Eukaryota</taxon>
        <taxon>Metazoa</taxon>
        <taxon>Ecdysozoa</taxon>
        <taxon>Nematoda</taxon>
        <taxon>Chromadorea</taxon>
        <taxon>Rhabditida</taxon>
        <taxon>Rhabditina</taxon>
        <taxon>Rhabditomorpha</taxon>
        <taxon>Strongyloidea</taxon>
        <taxon>Ancylostomatidae</taxon>
        <taxon>Ancylostomatinae</taxon>
        <taxon>Ancylostoma</taxon>
    </lineage>
</organism>
<protein>
    <submittedName>
        <fullName evidence="2">Uncharacterized protein</fullName>
    </submittedName>
</protein>
<reference evidence="2 3" key="1">
    <citation type="submission" date="2014-10" db="EMBL/GenBank/DDBJ databases">
        <title>Draft genome of the hookworm Ancylostoma caninum.</title>
        <authorList>
            <person name="Mitreva M."/>
        </authorList>
    </citation>
    <scope>NUCLEOTIDE SEQUENCE [LARGE SCALE GENOMIC DNA]</scope>
    <source>
        <strain evidence="2 3">Baltimore</strain>
    </source>
</reference>
<feature type="region of interest" description="Disordered" evidence="1">
    <location>
        <begin position="136"/>
        <end position="185"/>
    </location>
</feature>
<proteinExistence type="predicted"/>
<dbReference type="EMBL" id="JOJR01000035">
    <property type="protein sequence ID" value="RCN49352.1"/>
    <property type="molecule type" value="Genomic_DNA"/>
</dbReference>
<dbReference type="Proteomes" id="UP000252519">
    <property type="component" value="Unassembled WGS sequence"/>
</dbReference>
<accession>A0A368GYA9</accession>
<dbReference type="AlphaFoldDB" id="A0A368GYA9"/>
<evidence type="ECO:0000313" key="2">
    <source>
        <dbReference type="EMBL" id="RCN49352.1"/>
    </source>
</evidence>
<keyword evidence="3" id="KW-1185">Reference proteome</keyword>
<comment type="caution">
    <text evidence="2">The sequence shown here is derived from an EMBL/GenBank/DDBJ whole genome shotgun (WGS) entry which is preliminary data.</text>
</comment>
<evidence type="ECO:0000313" key="3">
    <source>
        <dbReference type="Proteomes" id="UP000252519"/>
    </source>
</evidence>